<dbReference type="InterPro" id="IPR050490">
    <property type="entry name" value="Bact_solute-bd_prot1"/>
</dbReference>
<dbReference type="Proteomes" id="UP000732377">
    <property type="component" value="Unassembled WGS sequence"/>
</dbReference>
<comment type="caution">
    <text evidence="1">The sequence shown here is derived from an EMBL/GenBank/DDBJ whole genome shotgun (WGS) entry which is preliminary data.</text>
</comment>
<proteinExistence type="predicted"/>
<gene>
    <name evidence="1" type="ORF">CWE10_15285</name>
</gene>
<dbReference type="Pfam" id="PF13416">
    <property type="entry name" value="SBP_bac_8"/>
    <property type="match status" value="1"/>
</dbReference>
<dbReference type="CDD" id="cd14748">
    <property type="entry name" value="PBP2_UgpB"/>
    <property type="match status" value="1"/>
</dbReference>
<dbReference type="PANTHER" id="PTHR43649">
    <property type="entry name" value="ARABINOSE-BINDING PROTEIN-RELATED"/>
    <property type="match status" value="1"/>
</dbReference>
<sequence length="431" mass="47120">MSLVLAVALLILAGCGGGTGSRGGASGGGQGKIELSFYYPVAVGGPLTKLIEDMVAEFNRENPDIVVKPVFSGNYADTLTKVQTLIQGGQTPDVAVLLSTDVYTLVDGGAIIPLTDLIAADPEGEAYINDFFPAFMANSKIGDTIYGIPFQRSMIVMYYNKELLAQAGFAEPPKNWDELVAVGKAITKPEEGIWGLKIPTDGYPYWMAQVFAIQSGRNLMNEEGTEVYFNSPENLQGVSFLRDLIFEHRIMPEGVISWAATPTDFISGKVGMIYHSSGSLTNITNNANFPFGVSFLPAGPKGYGAPTGGGNFYIFKDIPQAHQEAAWKFIRFMTETERIAQWSLDTGYVAPRYSSWETQRMKDAVARDPNYGVARDQLQYAQAELSVHNNPQIYKIYSDQIQAIVTGQKAVAEALEEAQRQADAILEPFRR</sequence>
<dbReference type="SUPFAM" id="SSF53850">
    <property type="entry name" value="Periplasmic binding protein-like II"/>
    <property type="match status" value="1"/>
</dbReference>
<evidence type="ECO:0000313" key="1">
    <source>
        <dbReference type="EMBL" id="MBY6277542.1"/>
    </source>
</evidence>
<evidence type="ECO:0000313" key="2">
    <source>
        <dbReference type="Proteomes" id="UP000732377"/>
    </source>
</evidence>
<dbReference type="PANTHER" id="PTHR43649:SF30">
    <property type="entry name" value="ABC TRANSPORTER SUBSTRATE-BINDING PROTEIN"/>
    <property type="match status" value="1"/>
</dbReference>
<reference evidence="1" key="1">
    <citation type="submission" date="2017-11" db="EMBL/GenBank/DDBJ databases">
        <title>Three new genomes from thermophilic consortium.</title>
        <authorList>
            <person name="Quaggio R."/>
            <person name="Amgarten D."/>
            <person name="Setubal J.C."/>
        </authorList>
    </citation>
    <scope>NUCLEOTIDE SEQUENCE</scope>
    <source>
        <strain evidence="1">ZCTH01-B2</strain>
    </source>
</reference>
<dbReference type="EMBL" id="PIUK01000195">
    <property type="protein sequence ID" value="MBY6277542.1"/>
    <property type="molecule type" value="Genomic_DNA"/>
</dbReference>
<name>A0A953I631_SYMTR</name>
<dbReference type="Gene3D" id="3.40.190.10">
    <property type="entry name" value="Periplasmic binding protein-like II"/>
    <property type="match status" value="2"/>
</dbReference>
<organism evidence="1 2">
    <name type="scientific">Symbiobacterium thermophilum</name>
    <dbReference type="NCBI Taxonomy" id="2734"/>
    <lineage>
        <taxon>Bacteria</taxon>
        <taxon>Bacillati</taxon>
        <taxon>Bacillota</taxon>
        <taxon>Clostridia</taxon>
        <taxon>Eubacteriales</taxon>
        <taxon>Symbiobacteriaceae</taxon>
        <taxon>Symbiobacterium</taxon>
    </lineage>
</organism>
<accession>A0A953I631</accession>
<protein>
    <submittedName>
        <fullName evidence="1">ABC transporter substrate-binding protein</fullName>
    </submittedName>
</protein>
<dbReference type="AlphaFoldDB" id="A0A953I631"/>
<dbReference type="InterPro" id="IPR006059">
    <property type="entry name" value="SBP"/>
</dbReference>